<accession>A0ABR9UQ04</accession>
<reference evidence="2 3" key="1">
    <citation type="submission" date="2020-10" db="EMBL/GenBank/DDBJ databases">
        <authorList>
            <person name="Castelo-Branco R."/>
            <person name="Eusebio N."/>
            <person name="Adriana R."/>
            <person name="Vieira A."/>
            <person name="Brugerolle De Fraissinette N."/>
            <person name="Rezende De Castro R."/>
            <person name="Schneider M.P."/>
            <person name="Vasconcelos V."/>
            <person name="Leao P.N."/>
        </authorList>
    </citation>
    <scope>NUCLEOTIDE SEQUENCE [LARGE SCALE GENOMIC DNA]</scope>
    <source>
        <strain evidence="2 3">LEGE 06123</strain>
    </source>
</reference>
<organism evidence="2 3">
    <name type="scientific">Gloeocapsopsis crepidinum LEGE 06123</name>
    <dbReference type="NCBI Taxonomy" id="588587"/>
    <lineage>
        <taxon>Bacteria</taxon>
        <taxon>Bacillati</taxon>
        <taxon>Cyanobacteriota</taxon>
        <taxon>Cyanophyceae</taxon>
        <taxon>Oscillatoriophycideae</taxon>
        <taxon>Chroococcales</taxon>
        <taxon>Chroococcaceae</taxon>
        <taxon>Gloeocapsopsis</taxon>
    </lineage>
</organism>
<proteinExistence type="predicted"/>
<comment type="caution">
    <text evidence="2">The sequence shown here is derived from an EMBL/GenBank/DDBJ whole genome shotgun (WGS) entry which is preliminary data.</text>
</comment>
<feature type="compositionally biased region" description="Low complexity" evidence="1">
    <location>
        <begin position="57"/>
        <end position="69"/>
    </location>
</feature>
<feature type="region of interest" description="Disordered" evidence="1">
    <location>
        <begin position="52"/>
        <end position="105"/>
    </location>
</feature>
<evidence type="ECO:0000313" key="2">
    <source>
        <dbReference type="EMBL" id="MBE9190372.1"/>
    </source>
</evidence>
<gene>
    <name evidence="2" type="ORF">IQ230_08370</name>
</gene>
<name>A0ABR9UQ04_9CHRO</name>
<protein>
    <submittedName>
        <fullName evidence="2">Uncharacterized protein</fullName>
    </submittedName>
</protein>
<dbReference type="RefSeq" id="WP_193931562.1">
    <property type="nucleotide sequence ID" value="NZ_CAWPMZ010000034.1"/>
</dbReference>
<sequence length="122" mass="13004">MADEEIKSNPEQATTQEAQLAAENIAAGKEKATNIDFDADYAAAQQMSVSDVDRTEAGAQAAQKATAPQFEVSQQEETNTEATTGNPDDYKQMAQESVAEPVTEVSDDLMKKAMEKGKAGNS</sequence>
<feature type="compositionally biased region" description="Polar residues" evidence="1">
    <location>
        <begin position="71"/>
        <end position="86"/>
    </location>
</feature>
<keyword evidence="3" id="KW-1185">Reference proteome</keyword>
<evidence type="ECO:0000256" key="1">
    <source>
        <dbReference type="SAM" id="MobiDB-lite"/>
    </source>
</evidence>
<dbReference type="EMBL" id="JADEWN010000016">
    <property type="protein sequence ID" value="MBE9190372.1"/>
    <property type="molecule type" value="Genomic_DNA"/>
</dbReference>
<dbReference type="Proteomes" id="UP000651156">
    <property type="component" value="Unassembled WGS sequence"/>
</dbReference>
<evidence type="ECO:0000313" key="3">
    <source>
        <dbReference type="Proteomes" id="UP000651156"/>
    </source>
</evidence>